<keyword evidence="1" id="KW-1133">Transmembrane helix</keyword>
<dbReference type="AlphaFoldDB" id="X1NJL0"/>
<evidence type="ECO:0000313" key="2">
    <source>
        <dbReference type="EMBL" id="GAI43778.1"/>
    </source>
</evidence>
<comment type="caution">
    <text evidence="2">The sequence shown here is derived from an EMBL/GenBank/DDBJ whole genome shotgun (WGS) entry which is preliminary data.</text>
</comment>
<evidence type="ECO:0000256" key="1">
    <source>
        <dbReference type="SAM" id="Phobius"/>
    </source>
</evidence>
<reference evidence="2" key="1">
    <citation type="journal article" date="2014" name="Front. Microbiol.">
        <title>High frequency of phylogenetically diverse reductive dehalogenase-homologous genes in deep subseafloor sedimentary metagenomes.</title>
        <authorList>
            <person name="Kawai M."/>
            <person name="Futagami T."/>
            <person name="Toyoda A."/>
            <person name="Takaki Y."/>
            <person name="Nishi S."/>
            <person name="Hori S."/>
            <person name="Arai W."/>
            <person name="Tsubouchi T."/>
            <person name="Morono Y."/>
            <person name="Uchiyama I."/>
            <person name="Ito T."/>
            <person name="Fujiyama A."/>
            <person name="Inagaki F."/>
            <person name="Takami H."/>
        </authorList>
    </citation>
    <scope>NUCLEOTIDE SEQUENCE</scope>
    <source>
        <strain evidence="2">Expedition CK06-06</strain>
    </source>
</reference>
<feature type="non-terminal residue" evidence="2">
    <location>
        <position position="108"/>
    </location>
</feature>
<keyword evidence="1" id="KW-0812">Transmembrane</keyword>
<dbReference type="EMBL" id="BARV01029336">
    <property type="protein sequence ID" value="GAI43778.1"/>
    <property type="molecule type" value="Genomic_DNA"/>
</dbReference>
<sequence length="108" mass="11602">MSSFAIKLNPSVKELEIWLLKISFGVLFVVFGIFGVFSDVCGATIFTDDFETYDLGVLSGQGGWEDTSHKTDVVDTQKVSGGQGIELHAEGIVDKVKKTGTPQCIGSI</sequence>
<organism evidence="2">
    <name type="scientific">marine sediment metagenome</name>
    <dbReference type="NCBI Taxonomy" id="412755"/>
    <lineage>
        <taxon>unclassified sequences</taxon>
        <taxon>metagenomes</taxon>
        <taxon>ecological metagenomes</taxon>
    </lineage>
</organism>
<proteinExistence type="predicted"/>
<keyword evidence="1" id="KW-0472">Membrane</keyword>
<accession>X1NJL0</accession>
<protein>
    <submittedName>
        <fullName evidence="2">Uncharacterized protein</fullName>
    </submittedName>
</protein>
<gene>
    <name evidence="2" type="ORF">S06H3_46796</name>
</gene>
<feature type="transmembrane region" description="Helical" evidence="1">
    <location>
        <begin position="17"/>
        <end position="37"/>
    </location>
</feature>
<name>X1NJL0_9ZZZZ</name>